<sequence>MHDVIRDILVRDTMLKTFSNEFFHYMCALKVLDLSGNRCITSLPKNSHNGVTIRAQETQKVEIFAIRLYKTSLRYPFGSDIKSFAFASV</sequence>
<dbReference type="AlphaFoldDB" id="A0AAW0K302"/>
<gene>
    <name evidence="1" type="ORF">CFP56_026205</name>
</gene>
<dbReference type="EMBL" id="PKMF04000419">
    <property type="protein sequence ID" value="KAK7832816.1"/>
    <property type="molecule type" value="Genomic_DNA"/>
</dbReference>
<proteinExistence type="predicted"/>
<organism evidence="1 2">
    <name type="scientific">Quercus suber</name>
    <name type="common">Cork oak</name>
    <dbReference type="NCBI Taxonomy" id="58331"/>
    <lineage>
        <taxon>Eukaryota</taxon>
        <taxon>Viridiplantae</taxon>
        <taxon>Streptophyta</taxon>
        <taxon>Embryophyta</taxon>
        <taxon>Tracheophyta</taxon>
        <taxon>Spermatophyta</taxon>
        <taxon>Magnoliopsida</taxon>
        <taxon>eudicotyledons</taxon>
        <taxon>Gunneridae</taxon>
        <taxon>Pentapetalae</taxon>
        <taxon>rosids</taxon>
        <taxon>fabids</taxon>
        <taxon>Fagales</taxon>
        <taxon>Fagaceae</taxon>
        <taxon>Quercus</taxon>
    </lineage>
</organism>
<dbReference type="InterPro" id="IPR001611">
    <property type="entry name" value="Leu-rich_rpt"/>
</dbReference>
<dbReference type="PROSITE" id="PS51450">
    <property type="entry name" value="LRR"/>
    <property type="match status" value="1"/>
</dbReference>
<keyword evidence="2" id="KW-1185">Reference proteome</keyword>
<accession>A0AAW0K302</accession>
<dbReference type="Proteomes" id="UP000237347">
    <property type="component" value="Unassembled WGS sequence"/>
</dbReference>
<name>A0AAW0K302_QUESU</name>
<reference evidence="1 2" key="1">
    <citation type="journal article" date="2018" name="Sci. Data">
        <title>The draft genome sequence of cork oak.</title>
        <authorList>
            <person name="Ramos A.M."/>
            <person name="Usie A."/>
            <person name="Barbosa P."/>
            <person name="Barros P.M."/>
            <person name="Capote T."/>
            <person name="Chaves I."/>
            <person name="Simoes F."/>
            <person name="Abreu I."/>
            <person name="Carrasquinho I."/>
            <person name="Faro C."/>
            <person name="Guimaraes J.B."/>
            <person name="Mendonca D."/>
            <person name="Nobrega F."/>
            <person name="Rodrigues L."/>
            <person name="Saibo N.J.M."/>
            <person name="Varela M.C."/>
            <person name="Egas C."/>
            <person name="Matos J."/>
            <person name="Miguel C.M."/>
            <person name="Oliveira M.M."/>
            <person name="Ricardo C.P."/>
            <person name="Goncalves S."/>
        </authorList>
    </citation>
    <scope>NUCLEOTIDE SEQUENCE [LARGE SCALE GENOMIC DNA]</scope>
    <source>
        <strain evidence="2">cv. HL8</strain>
    </source>
</reference>
<comment type="caution">
    <text evidence="1">The sequence shown here is derived from an EMBL/GenBank/DDBJ whole genome shotgun (WGS) entry which is preliminary data.</text>
</comment>
<evidence type="ECO:0000313" key="1">
    <source>
        <dbReference type="EMBL" id="KAK7832816.1"/>
    </source>
</evidence>
<evidence type="ECO:0000313" key="2">
    <source>
        <dbReference type="Proteomes" id="UP000237347"/>
    </source>
</evidence>
<protein>
    <submittedName>
        <fullName evidence="1">Uncharacterized protein</fullName>
    </submittedName>
</protein>